<sequence length="103" mass="11832">MFLSDEFPRLLSRAGDETRSKQTAQCAREDERGEVLTSVDVSVVLDGRRLHRPGPAPYKTNEQIYETRPMLDTCVFMIHLRSAAVCRSCRSKTPQQLQMFTRL</sequence>
<evidence type="ECO:0000256" key="1">
    <source>
        <dbReference type="SAM" id="MobiDB-lite"/>
    </source>
</evidence>
<name>A0A6A4SKT9_SCOMX</name>
<gene>
    <name evidence="2" type="ORF">F2P81_017693</name>
</gene>
<dbReference type="Proteomes" id="UP000438429">
    <property type="component" value="Unassembled WGS sequence"/>
</dbReference>
<evidence type="ECO:0000313" key="2">
    <source>
        <dbReference type="EMBL" id="KAF0030962.1"/>
    </source>
</evidence>
<proteinExistence type="predicted"/>
<accession>A0A6A4SKT9</accession>
<organism evidence="2 3">
    <name type="scientific">Scophthalmus maximus</name>
    <name type="common">Turbot</name>
    <name type="synonym">Psetta maxima</name>
    <dbReference type="NCBI Taxonomy" id="52904"/>
    <lineage>
        <taxon>Eukaryota</taxon>
        <taxon>Metazoa</taxon>
        <taxon>Chordata</taxon>
        <taxon>Craniata</taxon>
        <taxon>Vertebrata</taxon>
        <taxon>Euteleostomi</taxon>
        <taxon>Actinopterygii</taxon>
        <taxon>Neopterygii</taxon>
        <taxon>Teleostei</taxon>
        <taxon>Neoteleostei</taxon>
        <taxon>Acanthomorphata</taxon>
        <taxon>Carangaria</taxon>
        <taxon>Pleuronectiformes</taxon>
        <taxon>Pleuronectoidei</taxon>
        <taxon>Scophthalmidae</taxon>
        <taxon>Scophthalmus</taxon>
    </lineage>
</organism>
<feature type="region of interest" description="Disordered" evidence="1">
    <location>
        <begin position="1"/>
        <end position="31"/>
    </location>
</feature>
<dbReference type="EMBL" id="VEVO01000015">
    <property type="protein sequence ID" value="KAF0030962.1"/>
    <property type="molecule type" value="Genomic_DNA"/>
</dbReference>
<comment type="caution">
    <text evidence="2">The sequence shown here is derived from an EMBL/GenBank/DDBJ whole genome shotgun (WGS) entry which is preliminary data.</text>
</comment>
<reference evidence="2 3" key="1">
    <citation type="submission" date="2019-06" db="EMBL/GenBank/DDBJ databases">
        <title>Draft genomes of female and male turbot (Scophthalmus maximus).</title>
        <authorList>
            <person name="Xu H."/>
            <person name="Xu X.-W."/>
            <person name="Shao C."/>
            <person name="Chen S."/>
        </authorList>
    </citation>
    <scope>NUCLEOTIDE SEQUENCE [LARGE SCALE GENOMIC DNA]</scope>
    <source>
        <strain evidence="2">Ysfricsl-2016a</strain>
        <tissue evidence="2">Blood</tissue>
    </source>
</reference>
<dbReference type="AlphaFoldDB" id="A0A6A4SKT9"/>
<protein>
    <submittedName>
        <fullName evidence="2">Uncharacterized protein</fullName>
    </submittedName>
</protein>
<evidence type="ECO:0000313" key="3">
    <source>
        <dbReference type="Proteomes" id="UP000438429"/>
    </source>
</evidence>